<proteinExistence type="predicted"/>
<evidence type="ECO:0000313" key="9">
    <source>
        <dbReference type="EMBL" id="CAG8562408.1"/>
    </source>
</evidence>
<feature type="domain" description="SB" evidence="8">
    <location>
        <begin position="250"/>
        <end position="316"/>
    </location>
</feature>
<feature type="compositionally biased region" description="Pro residues" evidence="7">
    <location>
        <begin position="32"/>
        <end position="44"/>
    </location>
</feature>
<organism evidence="9 10">
    <name type="scientific">Ambispora leptoticha</name>
    <dbReference type="NCBI Taxonomy" id="144679"/>
    <lineage>
        <taxon>Eukaryota</taxon>
        <taxon>Fungi</taxon>
        <taxon>Fungi incertae sedis</taxon>
        <taxon>Mucoromycota</taxon>
        <taxon>Glomeromycotina</taxon>
        <taxon>Glomeromycetes</taxon>
        <taxon>Archaeosporales</taxon>
        <taxon>Ambisporaceae</taxon>
        <taxon>Ambispora</taxon>
    </lineage>
</organism>
<dbReference type="GO" id="GO:0015031">
    <property type="term" value="P:protein transport"/>
    <property type="evidence" value="ECO:0007669"/>
    <property type="project" value="UniProtKB-UniRule"/>
</dbReference>
<evidence type="ECO:0000313" key="10">
    <source>
        <dbReference type="Proteomes" id="UP000789508"/>
    </source>
</evidence>
<feature type="region of interest" description="Disordered" evidence="7">
    <location>
        <begin position="16"/>
        <end position="129"/>
    </location>
</feature>
<keyword evidence="2 5" id="KW-0813">Transport</keyword>
<dbReference type="AlphaFoldDB" id="A0A9N9BDX0"/>
<keyword evidence="10" id="KW-1185">Reference proteome</keyword>
<dbReference type="Gene3D" id="6.10.140.820">
    <property type="match status" value="1"/>
</dbReference>
<feature type="compositionally biased region" description="Low complexity" evidence="7">
    <location>
        <begin position="119"/>
        <end position="129"/>
    </location>
</feature>
<dbReference type="InterPro" id="IPR017916">
    <property type="entry name" value="SB_dom"/>
</dbReference>
<keyword evidence="3" id="KW-0967">Endosome</keyword>
<dbReference type="SUPFAM" id="SSF140111">
    <property type="entry name" value="Endosomal sorting complex assembly domain"/>
    <property type="match status" value="1"/>
</dbReference>
<name>A0A9N9BDX0_9GLOM</name>
<dbReference type="EMBL" id="CAJVPS010002203">
    <property type="protein sequence ID" value="CAG8562408.1"/>
    <property type="molecule type" value="Genomic_DNA"/>
</dbReference>
<dbReference type="Pfam" id="PF09454">
    <property type="entry name" value="Vps23_core"/>
    <property type="match status" value="1"/>
</dbReference>
<comment type="caution">
    <text evidence="9">The sequence shown here is derived from an EMBL/GenBank/DDBJ whole genome shotgun (WGS) entry which is preliminary data.</text>
</comment>
<dbReference type="OrthoDB" id="306304at2759"/>
<dbReference type="InterPro" id="IPR037202">
    <property type="entry name" value="ESCRT_assembly_dom"/>
</dbReference>
<dbReference type="GO" id="GO:0000813">
    <property type="term" value="C:ESCRT I complex"/>
    <property type="evidence" value="ECO:0007669"/>
    <property type="project" value="TreeGrafter"/>
</dbReference>
<dbReference type="Proteomes" id="UP000789508">
    <property type="component" value="Unassembled WGS sequence"/>
</dbReference>
<evidence type="ECO:0000256" key="6">
    <source>
        <dbReference type="SAM" id="Coils"/>
    </source>
</evidence>
<sequence>ESTISKLCTILQSIFSQDPPLYTKPNVNHNPPLRPSHPPPPPERPIQNHIVSPTAHNPFPTRSPTPPPLPPPPPYQSINQNVEMNRPRGQSGTLNPSTATNINSHFFTPPQLRGNVVAPLQSSPPSSQIPSILDTPPPPINSQPPARVFNNQSPEIVKLQVDVYEKLEDSWSFYHEKAILEINKIMSLSEQLNNSEAQSEDEKRQLKELQNQLQEKIDYMKAKNSEVDRLIEQATNIPEISVDDVLCGTTIVYNQLFELVAEDNAIDDTIYYLGKALNSERIDLQTFMKSIRMLAREQFMRRALIQKIRQQAGLDQ</sequence>
<evidence type="ECO:0000256" key="7">
    <source>
        <dbReference type="SAM" id="MobiDB-lite"/>
    </source>
</evidence>
<evidence type="ECO:0000256" key="2">
    <source>
        <dbReference type="ARBA" id="ARBA00022448"/>
    </source>
</evidence>
<dbReference type="GO" id="GO:0043130">
    <property type="term" value="F:ubiquitin binding"/>
    <property type="evidence" value="ECO:0007669"/>
    <property type="project" value="TreeGrafter"/>
</dbReference>
<dbReference type="InterPro" id="IPR052070">
    <property type="entry name" value="ESCRT-I_UEV_domain"/>
</dbReference>
<gene>
    <name evidence="9" type="ORF">ALEPTO_LOCUS6413</name>
</gene>
<feature type="non-terminal residue" evidence="9">
    <location>
        <position position="316"/>
    </location>
</feature>
<feature type="coiled-coil region" evidence="6">
    <location>
        <begin position="185"/>
        <end position="226"/>
    </location>
</feature>
<evidence type="ECO:0000256" key="4">
    <source>
        <dbReference type="ARBA" id="ARBA00022927"/>
    </source>
</evidence>
<evidence type="ECO:0000256" key="1">
    <source>
        <dbReference type="ARBA" id="ARBA00004177"/>
    </source>
</evidence>
<comment type="subcellular location">
    <subcellularLocation>
        <location evidence="1">Endosome</location>
    </subcellularLocation>
</comment>
<keyword evidence="4 5" id="KW-0653">Protein transport</keyword>
<dbReference type="PANTHER" id="PTHR23306">
    <property type="entry name" value="TUMOR SUSCEPTIBILITY GENE 101 PROTEIN-RELATED"/>
    <property type="match status" value="1"/>
</dbReference>
<evidence type="ECO:0000256" key="5">
    <source>
        <dbReference type="PROSITE-ProRule" id="PRU00644"/>
    </source>
</evidence>
<evidence type="ECO:0000256" key="3">
    <source>
        <dbReference type="ARBA" id="ARBA00022753"/>
    </source>
</evidence>
<reference evidence="9" key="1">
    <citation type="submission" date="2021-06" db="EMBL/GenBank/DDBJ databases">
        <authorList>
            <person name="Kallberg Y."/>
            <person name="Tangrot J."/>
            <person name="Rosling A."/>
        </authorList>
    </citation>
    <scope>NUCLEOTIDE SEQUENCE</scope>
    <source>
        <strain evidence="9">FL130A</strain>
    </source>
</reference>
<keyword evidence="6" id="KW-0175">Coiled coil</keyword>
<dbReference type="PANTHER" id="PTHR23306:SF3">
    <property type="entry name" value="TUMOR SUPPRESSOR PROTEIN 101"/>
    <property type="match status" value="1"/>
</dbReference>
<protein>
    <submittedName>
        <fullName evidence="9">13650_t:CDS:1</fullName>
    </submittedName>
</protein>
<feature type="compositionally biased region" description="Pro residues" evidence="7">
    <location>
        <begin position="61"/>
        <end position="75"/>
    </location>
</feature>
<accession>A0A9N9BDX0</accession>
<dbReference type="GO" id="GO:0043162">
    <property type="term" value="P:ubiquitin-dependent protein catabolic process via the multivesicular body sorting pathway"/>
    <property type="evidence" value="ECO:0007669"/>
    <property type="project" value="UniProtKB-ARBA"/>
</dbReference>
<feature type="compositionally biased region" description="Polar residues" evidence="7">
    <location>
        <begin position="76"/>
        <end position="106"/>
    </location>
</feature>
<evidence type="ECO:0000259" key="8">
    <source>
        <dbReference type="PROSITE" id="PS51312"/>
    </source>
</evidence>
<dbReference type="PROSITE" id="PS51312">
    <property type="entry name" value="SB"/>
    <property type="match status" value="1"/>
</dbReference>
<dbReference type="GO" id="GO:0072666">
    <property type="term" value="P:establishment of protein localization to vacuole"/>
    <property type="evidence" value="ECO:0007669"/>
    <property type="project" value="UniProtKB-ARBA"/>
</dbReference>